<name>A0A9D1UG95_9FIRM</name>
<gene>
    <name evidence="1" type="ORF">IAA48_02625</name>
</gene>
<comment type="caution">
    <text evidence="1">The sequence shown here is derived from an EMBL/GenBank/DDBJ whole genome shotgun (WGS) entry which is preliminary data.</text>
</comment>
<reference evidence="1" key="1">
    <citation type="journal article" date="2021" name="PeerJ">
        <title>Extensive microbial diversity within the chicken gut microbiome revealed by metagenomics and culture.</title>
        <authorList>
            <person name="Gilroy R."/>
            <person name="Ravi A."/>
            <person name="Getino M."/>
            <person name="Pursley I."/>
            <person name="Horton D.L."/>
            <person name="Alikhan N.F."/>
            <person name="Baker D."/>
            <person name="Gharbi K."/>
            <person name="Hall N."/>
            <person name="Watson M."/>
            <person name="Adriaenssens E.M."/>
            <person name="Foster-Nyarko E."/>
            <person name="Jarju S."/>
            <person name="Secka A."/>
            <person name="Antonio M."/>
            <person name="Oren A."/>
            <person name="Chaudhuri R.R."/>
            <person name="La Ragione R."/>
            <person name="Hildebrand F."/>
            <person name="Pallen M.J."/>
        </authorList>
    </citation>
    <scope>NUCLEOTIDE SEQUENCE</scope>
    <source>
        <strain evidence="1">421</strain>
    </source>
</reference>
<proteinExistence type="predicted"/>
<accession>A0A9D1UG95</accession>
<reference evidence="1" key="2">
    <citation type="submission" date="2021-04" db="EMBL/GenBank/DDBJ databases">
        <authorList>
            <person name="Gilroy R."/>
        </authorList>
    </citation>
    <scope>NUCLEOTIDE SEQUENCE</scope>
    <source>
        <strain evidence="1">421</strain>
    </source>
</reference>
<dbReference type="EMBL" id="DXGE01000011">
    <property type="protein sequence ID" value="HIW85365.1"/>
    <property type="molecule type" value="Genomic_DNA"/>
</dbReference>
<dbReference type="Pfam" id="PF09365">
    <property type="entry name" value="DUF2461"/>
    <property type="match status" value="1"/>
</dbReference>
<evidence type="ECO:0000313" key="1">
    <source>
        <dbReference type="EMBL" id="HIW85365.1"/>
    </source>
</evidence>
<dbReference type="AlphaFoldDB" id="A0A9D1UG95"/>
<sequence length="238" mass="28356">MYNYSGIKPETIELLSLNRFHDSKAFYEEHKEELKQGATIPMRQMVLDLSDLLCDLDPLMDTNPTYIVSRIRRDTRRTKSKMLYRENLWVMFRRNKFQYPFAPFYWFEFKTEGYAYGLGMWTGRPVQFDEVRKLILKEPKRWLDAVQCCEKAGLKYASDDFYKKDKVPNAPAELKKYLNAKSAVFCVWKHDLSRIATTKIIDDMRKMIKTSAPMYQFLIEAYDNAFNEGLINADYFKR</sequence>
<organism evidence="1 2">
    <name type="scientific">Candidatus Eubacterium faecipullorum</name>
    <dbReference type="NCBI Taxonomy" id="2838571"/>
    <lineage>
        <taxon>Bacteria</taxon>
        <taxon>Bacillati</taxon>
        <taxon>Bacillota</taxon>
        <taxon>Clostridia</taxon>
        <taxon>Eubacteriales</taxon>
        <taxon>Eubacteriaceae</taxon>
        <taxon>Eubacterium</taxon>
    </lineage>
</organism>
<evidence type="ECO:0000313" key="2">
    <source>
        <dbReference type="Proteomes" id="UP000824205"/>
    </source>
</evidence>
<protein>
    <submittedName>
        <fullName evidence="1">DUF2461 domain-containing protein</fullName>
    </submittedName>
</protein>
<dbReference type="InterPro" id="IPR012808">
    <property type="entry name" value="CHP02453"/>
</dbReference>
<dbReference type="Proteomes" id="UP000824205">
    <property type="component" value="Unassembled WGS sequence"/>
</dbReference>